<dbReference type="EMBL" id="CAJNOK010000327">
    <property type="protein sequence ID" value="CAF0745419.1"/>
    <property type="molecule type" value="Genomic_DNA"/>
</dbReference>
<dbReference type="InterPro" id="IPR048343">
    <property type="entry name" value="ZW10_C"/>
</dbReference>
<evidence type="ECO:0000313" key="5">
    <source>
        <dbReference type="EMBL" id="CAF0745419.1"/>
    </source>
</evidence>
<accession>A0A813RVR1</accession>
<dbReference type="GO" id="GO:0006888">
    <property type="term" value="P:endoplasmic reticulum to Golgi vesicle-mediated transport"/>
    <property type="evidence" value="ECO:0007669"/>
    <property type="project" value="TreeGrafter"/>
</dbReference>
<dbReference type="EMBL" id="CAJNOQ010000323">
    <property type="protein sequence ID" value="CAF0787503.1"/>
    <property type="molecule type" value="Genomic_DNA"/>
</dbReference>
<dbReference type="Pfam" id="PF22766">
    <property type="entry name" value="ZW10_C2"/>
    <property type="match status" value="1"/>
</dbReference>
<comment type="caution">
    <text evidence="6">The sequence shown here is derived from an EMBL/GenBank/DDBJ whole genome shotgun (WGS) entry which is preliminary data.</text>
</comment>
<dbReference type="PANTHER" id="PTHR12205">
    <property type="entry name" value="CENTROMERE/KINETOCHORE PROTEIN ZW10"/>
    <property type="match status" value="1"/>
</dbReference>
<dbReference type="GO" id="GO:0007094">
    <property type="term" value="P:mitotic spindle assembly checkpoint signaling"/>
    <property type="evidence" value="ECO:0007669"/>
    <property type="project" value="TreeGrafter"/>
</dbReference>
<name>A0A813RVR1_9BILA</name>
<dbReference type="InterPro" id="IPR046362">
    <property type="entry name" value="Zw10/DSL1_C_sf"/>
</dbReference>
<feature type="domain" description="Centromere/kinetochore protein zw10 middle" evidence="2">
    <location>
        <begin position="221"/>
        <end position="407"/>
    </location>
</feature>
<reference evidence="6" key="1">
    <citation type="submission" date="2021-02" db="EMBL/GenBank/DDBJ databases">
        <authorList>
            <person name="Nowell W R."/>
        </authorList>
    </citation>
    <scope>NUCLEOTIDE SEQUENCE</scope>
</reference>
<dbReference type="PANTHER" id="PTHR12205:SF0">
    <property type="entry name" value="CENTROMERE_KINETOCHORE PROTEIN ZW10 HOMOLOG"/>
    <property type="match status" value="1"/>
</dbReference>
<dbReference type="GO" id="GO:1990423">
    <property type="term" value="C:RZZ complex"/>
    <property type="evidence" value="ECO:0007669"/>
    <property type="project" value="TreeGrafter"/>
</dbReference>
<dbReference type="OrthoDB" id="534815at2759"/>
<evidence type="ECO:0000313" key="7">
    <source>
        <dbReference type="EMBL" id="CAF3523340.1"/>
    </source>
</evidence>
<evidence type="ECO:0000259" key="2">
    <source>
        <dbReference type="Pfam" id="PF20665"/>
    </source>
</evidence>
<organism evidence="6 9">
    <name type="scientific">Didymodactylos carnosus</name>
    <dbReference type="NCBI Taxonomy" id="1234261"/>
    <lineage>
        <taxon>Eukaryota</taxon>
        <taxon>Metazoa</taxon>
        <taxon>Spiralia</taxon>
        <taxon>Gnathifera</taxon>
        <taxon>Rotifera</taxon>
        <taxon>Eurotatoria</taxon>
        <taxon>Bdelloidea</taxon>
        <taxon>Philodinida</taxon>
        <taxon>Philodinidae</taxon>
        <taxon>Didymodactylos</taxon>
    </lineage>
</organism>
<dbReference type="AlphaFoldDB" id="A0A813RVR1"/>
<evidence type="ECO:0000313" key="9">
    <source>
        <dbReference type="Proteomes" id="UP000663829"/>
    </source>
</evidence>
<dbReference type="Proteomes" id="UP000677228">
    <property type="component" value="Unassembled WGS sequence"/>
</dbReference>
<dbReference type="GO" id="GO:0005737">
    <property type="term" value="C:cytoplasm"/>
    <property type="evidence" value="ECO:0007669"/>
    <property type="project" value="GOC"/>
</dbReference>
<dbReference type="InterPro" id="IPR055148">
    <property type="entry name" value="ZW10_C_2"/>
</dbReference>
<evidence type="ECO:0000259" key="4">
    <source>
        <dbReference type="Pfam" id="PF22766"/>
    </source>
</evidence>
<protein>
    <submittedName>
        <fullName evidence="6">Uncharacterized protein</fullName>
    </submittedName>
</protein>
<sequence>MLLNHLSKFHIQTLDAPIDIEQIKLLNQSLENEINEKQSGIYDLYQEKSARIEVADDKSASLISRFEQLQDKRKELQLQIDECSRIESQAKNVNSNYHQIHRLDRFIDGIKRLIELENVILDCGQLLKKGNLCAAKVLFQSIGSIIHDSYLFPANDNYKQYYPLYEKLKRAIRQLEISISKLHTTLWNDAIIFDDIKITLSLHHLDNLFQCTFDTDSECSIIEKQIKSFAVLCQTSLFQNNDKQYYKVNVERLNENDQTFILIKINQKEEEGEEEEELQQQNEIKRFTYVISQLHVLFDTLSMYLLSRQINWKSPTTVMSIYSKEIKNDFIDSIRQKLLNLIPNNTENIDLFKNLLNVLAEFEEYLKKIHFFDTHDTNVFLSVVNNLDESIIKSKCRLYLQQARDLLLTHQNYDNKLNTMTYGDDKQVYDMNELDKQQRKTDMNYCLSSFNMDEIDSNMFRFPKSIIIEHVYEYVNLIKTVLIEAQSLDQYASHLCATARNIMELFHTIYSNIHIQKALEFPYLTAIQFNTYMYVAHECLLLGQQFQGLKSKTSDGHFTFVDYVPLLRNQAANILKQQIDTQKHTLTKFIKDVGGHICDHVSLQLINHTLILEDIAEQDSKTLLSSFTQWAQFLQDILVKDEHSPGLNILERLSPNITRFNELCLVLNSPLQTIVDRWFNGTGPLASYFGPLEVKQLIRALFQNTERRTAALAKIT</sequence>
<evidence type="ECO:0000313" key="6">
    <source>
        <dbReference type="EMBL" id="CAF0787503.1"/>
    </source>
</evidence>
<dbReference type="Pfam" id="PF20666">
    <property type="entry name" value="ZW10_C"/>
    <property type="match status" value="1"/>
</dbReference>
<dbReference type="EMBL" id="CAJOBA010000327">
    <property type="protein sequence ID" value="CAF3523340.1"/>
    <property type="molecule type" value="Genomic_DNA"/>
</dbReference>
<feature type="coiled-coil region" evidence="1">
    <location>
        <begin position="20"/>
        <end position="89"/>
    </location>
</feature>
<proteinExistence type="predicted"/>
<keyword evidence="9" id="KW-1185">Reference proteome</keyword>
<dbReference type="Proteomes" id="UP000682733">
    <property type="component" value="Unassembled WGS sequence"/>
</dbReference>
<feature type="domain" description="Centromere/kinetochore protein zw10 C-terminal" evidence="3">
    <location>
        <begin position="460"/>
        <end position="587"/>
    </location>
</feature>
<dbReference type="Proteomes" id="UP000663829">
    <property type="component" value="Unassembled WGS sequence"/>
</dbReference>
<gene>
    <name evidence="6" type="ORF">GPM918_LOCUS2818</name>
    <name evidence="5" type="ORF">OVA965_LOCUS1691</name>
    <name evidence="8" type="ORF">SRO942_LOCUS2818</name>
    <name evidence="7" type="ORF">TMI583_LOCUS1691</name>
</gene>
<dbReference type="Proteomes" id="UP000681722">
    <property type="component" value="Unassembled WGS sequence"/>
</dbReference>
<feature type="domain" description="ZW10 C-terminal helical" evidence="4">
    <location>
        <begin position="595"/>
        <end position="715"/>
    </location>
</feature>
<dbReference type="EMBL" id="CAJOBC010000323">
    <property type="protein sequence ID" value="CAF3571511.1"/>
    <property type="molecule type" value="Genomic_DNA"/>
</dbReference>
<dbReference type="Pfam" id="PF20665">
    <property type="entry name" value="Zw10_middle"/>
    <property type="match status" value="1"/>
</dbReference>
<keyword evidence="1" id="KW-0175">Coiled coil</keyword>
<evidence type="ECO:0000313" key="8">
    <source>
        <dbReference type="EMBL" id="CAF3571511.1"/>
    </source>
</evidence>
<dbReference type="Gene3D" id="1.10.357.150">
    <property type="match status" value="1"/>
</dbReference>
<evidence type="ECO:0000259" key="3">
    <source>
        <dbReference type="Pfam" id="PF20666"/>
    </source>
</evidence>
<evidence type="ECO:0000256" key="1">
    <source>
        <dbReference type="SAM" id="Coils"/>
    </source>
</evidence>
<dbReference type="InterPro" id="IPR048344">
    <property type="entry name" value="Zw10_middle"/>
</dbReference>